<dbReference type="EMBL" id="JAEPBG010000002">
    <property type="protein sequence ID" value="MBK4734294.1"/>
    <property type="molecule type" value="Genomic_DNA"/>
</dbReference>
<dbReference type="AlphaFoldDB" id="A0A934SX29"/>
<reference evidence="3" key="1">
    <citation type="submission" date="2021-01" db="EMBL/GenBank/DDBJ databases">
        <title>Genome sequence of strain Noviherbaspirillum sp. DKR-6.</title>
        <authorList>
            <person name="Chaudhary D.K."/>
        </authorList>
    </citation>
    <scope>NUCLEOTIDE SEQUENCE</scope>
    <source>
        <strain evidence="3">DKR-6</strain>
    </source>
</reference>
<dbReference type="Proteomes" id="UP000622890">
    <property type="component" value="Unassembled WGS sequence"/>
</dbReference>
<evidence type="ECO:0000313" key="3">
    <source>
        <dbReference type="EMBL" id="MBK4734294.1"/>
    </source>
</evidence>
<protein>
    <submittedName>
        <fullName evidence="3">Acyltransferase</fullName>
    </submittedName>
</protein>
<keyword evidence="3" id="KW-0012">Acyltransferase</keyword>
<organism evidence="3 4">
    <name type="scientific">Noviherbaspirillum pedocola</name>
    <dbReference type="NCBI Taxonomy" id="2801341"/>
    <lineage>
        <taxon>Bacteria</taxon>
        <taxon>Pseudomonadati</taxon>
        <taxon>Pseudomonadota</taxon>
        <taxon>Betaproteobacteria</taxon>
        <taxon>Burkholderiales</taxon>
        <taxon>Oxalobacteraceae</taxon>
        <taxon>Noviherbaspirillum</taxon>
    </lineage>
</organism>
<feature type="transmembrane region" description="Helical" evidence="1">
    <location>
        <begin position="254"/>
        <end position="274"/>
    </location>
</feature>
<dbReference type="PANTHER" id="PTHR23028:SF53">
    <property type="entry name" value="ACYL_TRANSF_3 DOMAIN-CONTAINING PROTEIN"/>
    <property type="match status" value="1"/>
</dbReference>
<dbReference type="PANTHER" id="PTHR23028">
    <property type="entry name" value="ACETYLTRANSFERASE"/>
    <property type="match status" value="1"/>
</dbReference>
<evidence type="ECO:0000259" key="2">
    <source>
        <dbReference type="Pfam" id="PF01757"/>
    </source>
</evidence>
<feature type="transmembrane region" description="Helical" evidence="1">
    <location>
        <begin position="176"/>
        <end position="196"/>
    </location>
</feature>
<evidence type="ECO:0000256" key="1">
    <source>
        <dbReference type="SAM" id="Phobius"/>
    </source>
</evidence>
<feature type="transmembrane region" description="Helical" evidence="1">
    <location>
        <begin position="118"/>
        <end position="138"/>
    </location>
</feature>
<feature type="domain" description="Acyltransferase 3" evidence="2">
    <location>
        <begin position="40"/>
        <end position="367"/>
    </location>
</feature>
<comment type="caution">
    <text evidence="3">The sequence shown here is derived from an EMBL/GenBank/DDBJ whole genome shotgun (WGS) entry which is preliminary data.</text>
</comment>
<name>A0A934SX29_9BURK</name>
<keyword evidence="1" id="KW-0472">Membrane</keyword>
<dbReference type="GO" id="GO:0016747">
    <property type="term" value="F:acyltransferase activity, transferring groups other than amino-acyl groups"/>
    <property type="evidence" value="ECO:0007669"/>
    <property type="project" value="InterPro"/>
</dbReference>
<dbReference type="RefSeq" id="WP_200591049.1">
    <property type="nucleotide sequence ID" value="NZ_JAEPBG010000002.1"/>
</dbReference>
<dbReference type="Pfam" id="PF01757">
    <property type="entry name" value="Acyl_transf_3"/>
    <property type="match status" value="1"/>
</dbReference>
<keyword evidence="3" id="KW-0808">Transferase</keyword>
<dbReference type="InterPro" id="IPR050879">
    <property type="entry name" value="Acyltransferase_3"/>
</dbReference>
<keyword evidence="1" id="KW-1133">Transmembrane helix</keyword>
<proteinExistence type="predicted"/>
<gene>
    <name evidence="3" type="ORF">JJB74_06730</name>
</gene>
<feature type="transmembrane region" description="Helical" evidence="1">
    <location>
        <begin position="47"/>
        <end position="64"/>
    </location>
</feature>
<feature type="transmembrane region" description="Helical" evidence="1">
    <location>
        <begin position="286"/>
        <end position="306"/>
    </location>
</feature>
<feature type="transmembrane region" description="Helical" evidence="1">
    <location>
        <begin position="6"/>
        <end position="26"/>
    </location>
</feature>
<dbReference type="GO" id="GO:0009103">
    <property type="term" value="P:lipopolysaccharide biosynthetic process"/>
    <property type="evidence" value="ECO:0007669"/>
    <property type="project" value="TreeGrafter"/>
</dbReference>
<keyword evidence="1" id="KW-0812">Transmembrane</keyword>
<dbReference type="GO" id="GO:0016020">
    <property type="term" value="C:membrane"/>
    <property type="evidence" value="ECO:0007669"/>
    <property type="project" value="TreeGrafter"/>
</dbReference>
<feature type="transmembrane region" description="Helical" evidence="1">
    <location>
        <begin position="76"/>
        <end position="97"/>
    </location>
</feature>
<dbReference type="InterPro" id="IPR002656">
    <property type="entry name" value="Acyl_transf_3_dom"/>
</dbReference>
<feature type="transmembrane region" description="Helical" evidence="1">
    <location>
        <begin position="348"/>
        <end position="368"/>
    </location>
</feature>
<sequence>MLSDPASPIFAIVAIVVAFFYAALLARLFPAHIQAARISTLDGLRGFLVISVFLHHACIWFFYIKTSKWQLPPSYFYGNLGQISVSLFFMITAFLFFSKLLRATEEPIDWGRFYISRFMRLGPIYFLMLLTVCCIVMYKTDFLLHDAPANILRSLIKWIPFGILGLPDINGHRSTAIIVAHVIWSLPYELIFYAALPLIGFFVGTKRQVLPFLLSICACTFIVEQMHYPSLLQLSIFLGGIVAAYCARYSGLRAFCSGRFAGCVALLCLGLVFFMPPTDYGWKSVLLLSVVFIIIACGNSLFGVLLHRGIRLVGDMGYSVYLLHGIILFVTFDGYVRTGVSQAINGLMFWAVVCALIFPLITICYITFRFIELPAMGASLPLHARILRLLRRPASVAPATQG</sequence>
<accession>A0A934SX29</accession>
<feature type="transmembrane region" description="Helical" evidence="1">
    <location>
        <begin position="208"/>
        <end position="224"/>
    </location>
</feature>
<keyword evidence="4" id="KW-1185">Reference proteome</keyword>
<evidence type="ECO:0000313" key="4">
    <source>
        <dbReference type="Proteomes" id="UP000622890"/>
    </source>
</evidence>
<feature type="transmembrane region" description="Helical" evidence="1">
    <location>
        <begin position="318"/>
        <end position="336"/>
    </location>
</feature>
<feature type="transmembrane region" description="Helical" evidence="1">
    <location>
        <begin position="230"/>
        <end position="247"/>
    </location>
</feature>